<keyword evidence="3" id="KW-1185">Reference proteome</keyword>
<comment type="caution">
    <text evidence="2">The sequence shown here is derived from an EMBL/GenBank/DDBJ whole genome shotgun (WGS) entry which is preliminary data.</text>
</comment>
<gene>
    <name evidence="2" type="ORF">KIL84_000285</name>
</gene>
<feature type="region of interest" description="Disordered" evidence="1">
    <location>
        <begin position="115"/>
        <end position="169"/>
    </location>
</feature>
<dbReference type="OrthoDB" id="9898669at2759"/>
<protein>
    <recommendedName>
        <fullName evidence="4">Protein PIMREG</fullName>
    </recommendedName>
</protein>
<dbReference type="EMBL" id="JAHDVG010000473">
    <property type="protein sequence ID" value="KAH1178954.1"/>
    <property type="molecule type" value="Genomic_DNA"/>
</dbReference>
<dbReference type="Pfam" id="PF07326">
    <property type="entry name" value="RCS1"/>
    <property type="match status" value="1"/>
</dbReference>
<dbReference type="AlphaFoldDB" id="A0A9D3XEE1"/>
<feature type="compositionally biased region" description="Polar residues" evidence="1">
    <location>
        <begin position="144"/>
        <end position="158"/>
    </location>
</feature>
<dbReference type="InterPro" id="IPR009932">
    <property type="entry name" value="RCS1"/>
</dbReference>
<evidence type="ECO:0000313" key="2">
    <source>
        <dbReference type="EMBL" id="KAH1178954.1"/>
    </source>
</evidence>
<sequence>MASVFQSVGATIGWRSHQLLADFENESPVPDKFRKKPSSSSLNTLRMSLRKRMPLKQVEMNLSENPTWESLEAKENRQSFRAITRTAKNAFGTVSQKIQKSCRNRTQSLVISPAKAPARRNGITCSAKKRSTSPRTPSRKNRLATMTTPLSDPTCTPRSSKRASLSSRSAKSLVGKDWRSFSYWLGKEAVPLRRSRRAAALKSPYSSPMPASRKREFDCELESVSMGIRRLKRLSQVFDDVIVREEREQAISNYQHLMAQNLRSVHRSRKLSQSAFRRRARRLQHAVGTWTEMALNSINNV</sequence>
<proteinExistence type="predicted"/>
<organism evidence="2 3">
    <name type="scientific">Mauremys mutica</name>
    <name type="common">yellowpond turtle</name>
    <dbReference type="NCBI Taxonomy" id="74926"/>
    <lineage>
        <taxon>Eukaryota</taxon>
        <taxon>Metazoa</taxon>
        <taxon>Chordata</taxon>
        <taxon>Craniata</taxon>
        <taxon>Vertebrata</taxon>
        <taxon>Euteleostomi</taxon>
        <taxon>Archelosauria</taxon>
        <taxon>Testudinata</taxon>
        <taxon>Testudines</taxon>
        <taxon>Cryptodira</taxon>
        <taxon>Durocryptodira</taxon>
        <taxon>Testudinoidea</taxon>
        <taxon>Geoemydidae</taxon>
        <taxon>Geoemydinae</taxon>
        <taxon>Mauremys</taxon>
    </lineage>
</organism>
<reference evidence="2" key="1">
    <citation type="submission" date="2021-09" db="EMBL/GenBank/DDBJ databases">
        <title>The genome of Mauremys mutica provides insights into the evolution of semi-aquatic lifestyle.</title>
        <authorList>
            <person name="Gong S."/>
            <person name="Gao Y."/>
        </authorList>
    </citation>
    <scope>NUCLEOTIDE SEQUENCE</scope>
    <source>
        <strain evidence="2">MM-2020</strain>
        <tissue evidence="2">Muscle</tissue>
    </source>
</reference>
<accession>A0A9D3XEE1</accession>
<name>A0A9D3XEE1_9SAUR</name>
<dbReference type="PANTHER" id="PTHR35819:SF1">
    <property type="entry name" value="PROTEIN PIMREG"/>
    <property type="match status" value="1"/>
</dbReference>
<evidence type="ECO:0008006" key="4">
    <source>
        <dbReference type="Google" id="ProtNLM"/>
    </source>
</evidence>
<evidence type="ECO:0000313" key="3">
    <source>
        <dbReference type="Proteomes" id="UP000827986"/>
    </source>
</evidence>
<evidence type="ECO:0000256" key="1">
    <source>
        <dbReference type="SAM" id="MobiDB-lite"/>
    </source>
</evidence>
<dbReference type="Proteomes" id="UP000827986">
    <property type="component" value="Unassembled WGS sequence"/>
</dbReference>
<dbReference type="PANTHER" id="PTHR35819">
    <property type="entry name" value="PICALM INTERACTING MITOTIC REGULATOR PIMREG"/>
    <property type="match status" value="1"/>
</dbReference>
<feature type="compositionally biased region" description="Basic residues" evidence="1">
    <location>
        <begin position="127"/>
        <end position="142"/>
    </location>
</feature>